<dbReference type="SUPFAM" id="SSF54593">
    <property type="entry name" value="Glyoxalase/Bleomycin resistance protein/Dihydroxybiphenyl dioxygenase"/>
    <property type="match status" value="1"/>
</dbReference>
<dbReference type="AlphaFoldDB" id="A0A512H3S2"/>
<dbReference type="InterPro" id="IPR029068">
    <property type="entry name" value="Glyas_Bleomycin-R_OHBP_Dase"/>
</dbReference>
<dbReference type="RefSeq" id="WP_218032741.1">
    <property type="nucleotide sequence ID" value="NZ_BJZO01000004.1"/>
</dbReference>
<dbReference type="InterPro" id="IPR004360">
    <property type="entry name" value="Glyas_Fos-R_dOase_dom"/>
</dbReference>
<name>A0A512H3S2_9PROT</name>
<dbReference type="EMBL" id="BJZO01000004">
    <property type="protein sequence ID" value="GEO80114.1"/>
    <property type="molecule type" value="Genomic_DNA"/>
</dbReference>
<protein>
    <submittedName>
        <fullName evidence="2">Bleomycin resistance family protein</fullName>
    </submittedName>
</protein>
<dbReference type="Proteomes" id="UP000321567">
    <property type="component" value="Unassembled WGS sequence"/>
</dbReference>
<evidence type="ECO:0000259" key="1">
    <source>
        <dbReference type="PROSITE" id="PS51819"/>
    </source>
</evidence>
<keyword evidence="3" id="KW-1185">Reference proteome</keyword>
<dbReference type="Pfam" id="PF00903">
    <property type="entry name" value="Glyoxalase"/>
    <property type="match status" value="1"/>
</dbReference>
<dbReference type="InterPro" id="IPR037523">
    <property type="entry name" value="VOC_core"/>
</dbReference>
<evidence type="ECO:0000313" key="2">
    <source>
        <dbReference type="EMBL" id="GEO80114.1"/>
    </source>
</evidence>
<proteinExistence type="predicted"/>
<sequence>MTSLTPSLEGVTANLMVDDVARTVSYYRDVLGFEPLVTVPETVPLQWALLKRDDVALMFQESHSLIAQYPVLKDRVPGGGLSLFITVRDVEGLFASVLGKAEILEEPHDTFYGMREFAMLDCNGLVLTFAERIA</sequence>
<organism evidence="2 3">
    <name type="scientific">Pararhodospirillum oryzae</name>
    <dbReference type="NCBI Taxonomy" id="478448"/>
    <lineage>
        <taxon>Bacteria</taxon>
        <taxon>Pseudomonadati</taxon>
        <taxon>Pseudomonadota</taxon>
        <taxon>Alphaproteobacteria</taxon>
        <taxon>Rhodospirillales</taxon>
        <taxon>Rhodospirillaceae</taxon>
        <taxon>Pararhodospirillum</taxon>
    </lineage>
</organism>
<accession>A0A512H3S2</accession>
<evidence type="ECO:0000313" key="3">
    <source>
        <dbReference type="Proteomes" id="UP000321567"/>
    </source>
</evidence>
<reference evidence="2 3" key="1">
    <citation type="submission" date="2019-07" db="EMBL/GenBank/DDBJ databases">
        <title>Whole genome shotgun sequence of Rhodospirillum oryzae NBRC 107573.</title>
        <authorList>
            <person name="Hosoyama A."/>
            <person name="Uohara A."/>
            <person name="Ohji S."/>
            <person name="Ichikawa N."/>
        </authorList>
    </citation>
    <scope>NUCLEOTIDE SEQUENCE [LARGE SCALE GENOMIC DNA]</scope>
    <source>
        <strain evidence="2 3">NBRC 107573</strain>
    </source>
</reference>
<dbReference type="PROSITE" id="PS51819">
    <property type="entry name" value="VOC"/>
    <property type="match status" value="1"/>
</dbReference>
<comment type="caution">
    <text evidence="2">The sequence shown here is derived from an EMBL/GenBank/DDBJ whole genome shotgun (WGS) entry which is preliminary data.</text>
</comment>
<gene>
    <name evidence="2" type="ORF">ROR02_02450</name>
</gene>
<dbReference type="Gene3D" id="3.10.180.10">
    <property type="entry name" value="2,3-Dihydroxybiphenyl 1,2-Dioxygenase, domain 1"/>
    <property type="match status" value="1"/>
</dbReference>
<feature type="domain" description="VOC" evidence="1">
    <location>
        <begin position="7"/>
        <end position="132"/>
    </location>
</feature>